<reference evidence="1 2" key="1">
    <citation type="submission" date="2023-11" db="EMBL/GenBank/DDBJ databases">
        <title>A Novel Polar Bacteriovorax (B. antarcticus) Isolated from the Biocrust in Antarctica.</title>
        <authorList>
            <person name="Mun W."/>
            <person name="Choi S.Y."/>
            <person name="Mitchell R.J."/>
        </authorList>
    </citation>
    <scope>NUCLEOTIDE SEQUENCE [LARGE SCALE GENOMIC DNA]</scope>
    <source>
        <strain evidence="1 2">PP10</strain>
    </source>
</reference>
<dbReference type="Proteomes" id="UP001302274">
    <property type="component" value="Unassembled WGS sequence"/>
</dbReference>
<evidence type="ECO:0000313" key="1">
    <source>
        <dbReference type="EMBL" id="MEA9357994.1"/>
    </source>
</evidence>
<sequence>MAVANLVKEKKAPSRIETKRIGIKEKFSNPNFIYSELMKLFAEGDFASTTDLISAYVANSHKYKNQEEFAEAIGTNRQTLHRMLSNENVSMNLYFKALERIHDDQEDNKNSVG</sequence>
<proteinExistence type="predicted"/>
<name>A0ABU5VY56_9BACT</name>
<keyword evidence="2" id="KW-1185">Reference proteome</keyword>
<evidence type="ECO:0008006" key="3">
    <source>
        <dbReference type="Google" id="ProtNLM"/>
    </source>
</evidence>
<gene>
    <name evidence="1" type="ORF">SHI21_17310</name>
</gene>
<dbReference type="RefSeq" id="WP_323578210.1">
    <property type="nucleotide sequence ID" value="NZ_JAYGJQ010000002.1"/>
</dbReference>
<evidence type="ECO:0000313" key="2">
    <source>
        <dbReference type="Proteomes" id="UP001302274"/>
    </source>
</evidence>
<dbReference type="EMBL" id="JAYGJQ010000002">
    <property type="protein sequence ID" value="MEA9357994.1"/>
    <property type="molecule type" value="Genomic_DNA"/>
</dbReference>
<protein>
    <recommendedName>
        <fullName evidence="3">Transcriptional regulator</fullName>
    </recommendedName>
</protein>
<accession>A0ABU5VY56</accession>
<comment type="caution">
    <text evidence="1">The sequence shown here is derived from an EMBL/GenBank/DDBJ whole genome shotgun (WGS) entry which is preliminary data.</text>
</comment>
<organism evidence="1 2">
    <name type="scientific">Bacteriovorax antarcticus</name>
    <dbReference type="NCBI Taxonomy" id="3088717"/>
    <lineage>
        <taxon>Bacteria</taxon>
        <taxon>Pseudomonadati</taxon>
        <taxon>Bdellovibrionota</taxon>
        <taxon>Bacteriovoracia</taxon>
        <taxon>Bacteriovoracales</taxon>
        <taxon>Bacteriovoracaceae</taxon>
        <taxon>Bacteriovorax</taxon>
    </lineage>
</organism>